<evidence type="ECO:0000313" key="7">
    <source>
        <dbReference type="EMBL" id="KAL0893329.1"/>
    </source>
</evidence>
<dbReference type="PROSITE" id="PS50950">
    <property type="entry name" value="ZF_THAP"/>
    <property type="match status" value="1"/>
</dbReference>
<dbReference type="SMART" id="SM00980">
    <property type="entry name" value="THAP"/>
    <property type="match status" value="1"/>
</dbReference>
<evidence type="ECO:0000256" key="2">
    <source>
        <dbReference type="ARBA" id="ARBA00022771"/>
    </source>
</evidence>
<evidence type="ECO:0000259" key="6">
    <source>
        <dbReference type="PROSITE" id="PS50950"/>
    </source>
</evidence>
<protein>
    <recommendedName>
        <fullName evidence="6">THAP-type domain-containing protein</fullName>
    </recommendedName>
</protein>
<organism evidence="7 8">
    <name type="scientific">Loxostege sticticalis</name>
    <name type="common">Beet webworm moth</name>
    <dbReference type="NCBI Taxonomy" id="481309"/>
    <lineage>
        <taxon>Eukaryota</taxon>
        <taxon>Metazoa</taxon>
        <taxon>Ecdysozoa</taxon>
        <taxon>Arthropoda</taxon>
        <taxon>Hexapoda</taxon>
        <taxon>Insecta</taxon>
        <taxon>Pterygota</taxon>
        <taxon>Neoptera</taxon>
        <taxon>Endopterygota</taxon>
        <taxon>Lepidoptera</taxon>
        <taxon>Glossata</taxon>
        <taxon>Ditrysia</taxon>
        <taxon>Pyraloidea</taxon>
        <taxon>Crambidae</taxon>
        <taxon>Pyraustinae</taxon>
        <taxon>Loxostege</taxon>
    </lineage>
</organism>
<dbReference type="SMART" id="SM00692">
    <property type="entry name" value="DM3"/>
    <property type="match status" value="1"/>
</dbReference>
<dbReference type="InterPro" id="IPR006612">
    <property type="entry name" value="THAP_Znf"/>
</dbReference>
<keyword evidence="4 5" id="KW-0238">DNA-binding</keyword>
<evidence type="ECO:0000256" key="3">
    <source>
        <dbReference type="ARBA" id="ARBA00022833"/>
    </source>
</evidence>
<evidence type="ECO:0000256" key="4">
    <source>
        <dbReference type="ARBA" id="ARBA00023125"/>
    </source>
</evidence>
<accession>A0ABR3IAN3</accession>
<sequence>MSQSKAKCCVPGCSISGRSHRVLHGYPNYVKEPERFRSWIYAVGGDILGLSDEHIYKNRRVCHSHFEAKYCLRNNRISAIAIPTLNLLGISSIPRFHFGEDRPVRKLQISSTYASTSKGLKVIATVCDQGTNNRQALKYLLEKRRATCLRKGKKESVPSIKNWVIHTPATNCENDYAAALHSFLIPEENKMEVTHHEVDFNDIITTLTPVSEKNDPKIMAPLIYVSGYIVKKTKQRIYKNCYQCKSHKSHKKVIKVIYFCK</sequence>
<evidence type="ECO:0000256" key="5">
    <source>
        <dbReference type="PROSITE-ProRule" id="PRU00309"/>
    </source>
</evidence>
<evidence type="ECO:0000313" key="8">
    <source>
        <dbReference type="Proteomes" id="UP001549920"/>
    </source>
</evidence>
<gene>
    <name evidence="7" type="ORF">ABMA27_014920</name>
</gene>
<dbReference type="Pfam" id="PF05485">
    <property type="entry name" value="THAP"/>
    <property type="match status" value="1"/>
</dbReference>
<feature type="domain" description="THAP-type" evidence="6">
    <location>
        <begin position="1"/>
        <end position="86"/>
    </location>
</feature>
<keyword evidence="1" id="KW-0479">Metal-binding</keyword>
<dbReference type="Proteomes" id="UP001549920">
    <property type="component" value="Unassembled WGS sequence"/>
</dbReference>
<dbReference type="EMBL" id="JBEUOH010000006">
    <property type="protein sequence ID" value="KAL0893329.1"/>
    <property type="molecule type" value="Genomic_DNA"/>
</dbReference>
<dbReference type="SUPFAM" id="SSF57716">
    <property type="entry name" value="Glucocorticoid receptor-like (DNA-binding domain)"/>
    <property type="match status" value="1"/>
</dbReference>
<proteinExistence type="predicted"/>
<comment type="caution">
    <text evidence="7">The sequence shown here is derived from an EMBL/GenBank/DDBJ whole genome shotgun (WGS) entry which is preliminary data.</text>
</comment>
<reference evidence="7 8" key="1">
    <citation type="submission" date="2024-06" db="EMBL/GenBank/DDBJ databases">
        <title>A chromosome-level genome assembly of beet webworm, Loxostege sticticalis.</title>
        <authorList>
            <person name="Zhang Y."/>
        </authorList>
    </citation>
    <scope>NUCLEOTIDE SEQUENCE [LARGE SCALE GENOMIC DNA]</scope>
    <source>
        <strain evidence="7">AQ026</strain>
        <tissue evidence="7">Whole body</tissue>
    </source>
</reference>
<name>A0ABR3IAN3_LOXSC</name>
<keyword evidence="8" id="KW-1185">Reference proteome</keyword>
<evidence type="ECO:0000256" key="1">
    <source>
        <dbReference type="ARBA" id="ARBA00022723"/>
    </source>
</evidence>
<keyword evidence="3" id="KW-0862">Zinc</keyword>
<keyword evidence="2 5" id="KW-0863">Zinc-finger</keyword>